<dbReference type="InterPro" id="IPR037869">
    <property type="entry name" value="Spp1/CFP1"/>
</dbReference>
<dbReference type="InterPro" id="IPR019786">
    <property type="entry name" value="Zinc_finger_PHD-type_CS"/>
</dbReference>
<evidence type="ECO:0000256" key="3">
    <source>
        <dbReference type="ARBA" id="ARBA00022771"/>
    </source>
</evidence>
<dbReference type="GO" id="GO:0008270">
    <property type="term" value="F:zinc ion binding"/>
    <property type="evidence" value="ECO:0007669"/>
    <property type="project" value="UniProtKB-KW"/>
</dbReference>
<feature type="region of interest" description="Disordered" evidence="8">
    <location>
        <begin position="92"/>
        <end position="163"/>
    </location>
</feature>
<keyword evidence="11" id="KW-1185">Reference proteome</keyword>
<feature type="region of interest" description="Disordered" evidence="8">
    <location>
        <begin position="686"/>
        <end position="707"/>
    </location>
</feature>
<evidence type="ECO:0000313" key="11">
    <source>
        <dbReference type="Proteomes" id="UP001276659"/>
    </source>
</evidence>
<dbReference type="Gene3D" id="3.30.40.10">
    <property type="entry name" value="Zinc/RING finger domain, C3HC4 (zinc finger)"/>
    <property type="match status" value="1"/>
</dbReference>
<evidence type="ECO:0000313" key="10">
    <source>
        <dbReference type="EMBL" id="KAK3176005.1"/>
    </source>
</evidence>
<dbReference type="PANTHER" id="PTHR46174:SF1">
    <property type="entry name" value="CXXC-TYPE ZINC FINGER PROTEIN 1"/>
    <property type="match status" value="1"/>
</dbReference>
<keyword evidence="7" id="KW-0175">Coiled coil</keyword>
<proteinExistence type="predicted"/>
<name>A0AAD9ZFL0_9LECA</name>
<evidence type="ECO:0000256" key="1">
    <source>
        <dbReference type="ARBA" id="ARBA00004123"/>
    </source>
</evidence>
<keyword evidence="3 6" id="KW-0863">Zinc-finger</keyword>
<reference evidence="10" key="1">
    <citation type="submission" date="2022-11" db="EMBL/GenBank/DDBJ databases">
        <title>Chromosomal genome sequence assembly and mating type (MAT) locus characterization of the leprose asexual lichenized fungus Lepraria neglecta (Nyl.) Erichsen.</title>
        <authorList>
            <person name="Allen J.L."/>
            <person name="Pfeffer B."/>
        </authorList>
    </citation>
    <scope>NUCLEOTIDE SEQUENCE</scope>
    <source>
        <strain evidence="10">Allen 5258</strain>
    </source>
</reference>
<dbReference type="Pfam" id="PF00628">
    <property type="entry name" value="PHD"/>
    <property type="match status" value="1"/>
</dbReference>
<feature type="region of interest" description="Disordered" evidence="8">
    <location>
        <begin position="486"/>
        <end position="515"/>
    </location>
</feature>
<comment type="subcellular location">
    <subcellularLocation>
        <location evidence="1">Nucleus</location>
    </subcellularLocation>
</comment>
<evidence type="ECO:0000256" key="6">
    <source>
        <dbReference type="PROSITE-ProRule" id="PRU00146"/>
    </source>
</evidence>
<dbReference type="SMART" id="SM00249">
    <property type="entry name" value="PHD"/>
    <property type="match status" value="1"/>
</dbReference>
<dbReference type="EMBL" id="JASNWA010000004">
    <property type="protein sequence ID" value="KAK3176005.1"/>
    <property type="molecule type" value="Genomic_DNA"/>
</dbReference>
<feature type="compositionally biased region" description="Polar residues" evidence="8">
    <location>
        <begin position="365"/>
        <end position="377"/>
    </location>
</feature>
<feature type="compositionally biased region" description="Polar residues" evidence="8">
    <location>
        <begin position="343"/>
        <end position="355"/>
    </location>
</feature>
<dbReference type="PANTHER" id="PTHR46174">
    <property type="entry name" value="CXXC-TYPE ZINC FINGER PROTEIN 1"/>
    <property type="match status" value="1"/>
</dbReference>
<feature type="compositionally biased region" description="Polar residues" evidence="8">
    <location>
        <begin position="263"/>
        <end position="272"/>
    </location>
</feature>
<dbReference type="AlphaFoldDB" id="A0AAD9ZFL0"/>
<dbReference type="InterPro" id="IPR011011">
    <property type="entry name" value="Znf_FYVE_PHD"/>
</dbReference>
<evidence type="ECO:0000256" key="8">
    <source>
        <dbReference type="SAM" id="MobiDB-lite"/>
    </source>
</evidence>
<feature type="region of interest" description="Disordered" evidence="8">
    <location>
        <begin position="244"/>
        <end position="387"/>
    </location>
</feature>
<gene>
    <name evidence="10" type="ORF">OEA41_007327</name>
</gene>
<accession>A0AAD9ZFL0</accession>
<feature type="region of interest" description="Disordered" evidence="8">
    <location>
        <begin position="1"/>
        <end position="60"/>
    </location>
</feature>
<evidence type="ECO:0000259" key="9">
    <source>
        <dbReference type="PROSITE" id="PS50016"/>
    </source>
</evidence>
<evidence type="ECO:0000256" key="4">
    <source>
        <dbReference type="ARBA" id="ARBA00022833"/>
    </source>
</evidence>
<feature type="coiled-coil region" evidence="7">
    <location>
        <begin position="726"/>
        <end position="753"/>
    </location>
</feature>
<protein>
    <recommendedName>
        <fullName evidence="9">PHD-type domain-containing protein</fullName>
    </recommendedName>
</protein>
<comment type="caution">
    <text evidence="10">The sequence shown here is derived from an EMBL/GenBank/DDBJ whole genome shotgun (WGS) entry which is preliminary data.</text>
</comment>
<feature type="compositionally biased region" description="Polar residues" evidence="8">
    <location>
        <begin position="42"/>
        <end position="59"/>
    </location>
</feature>
<sequence>MSKLSELLNPAPTSQTSPAATQAPQAPQVQPLILDGRDRRTSSFSHGSPTHSRCPSLTSPGLEALANAASNTAPILSPPQNSNAFAQPFSASYQQTSHAQYGSRPGSSHTLPPLSDGFSNNSGHQHSSGLEQYHHLSGGERRVESVDHSARLPPLQRSPDQQPYTTDAFQQLSEASRHVHDEMQWEPSSTQLQQVSPLRELNQNTDAPFTSQIRQPSPGISQLLSATNLPNAQSEQVEIKAELTENPLDTSQIEPSAKEGSGVASTQPTTAMGTPKALADIKNDATQSPGPTENSTGTPSKPKPAPSRKRPAPGSKKGTASTVKPAPKKRKLDNESVDGTPPGQRTGTPATSRASMTPAPKQRKQGSVTPARSSSVANGPEGESDEDDNEIYCICRKPDDHTLMIGCDGPCEDWYHVRCVGMDAAKSKLIQKWYCPICAEKGNETLWKRMCRLEGCQEPARLEGETKSKYCSDEHGAEFMRTRLVGGEPEQKKTNAPRSHKKKRQDNFTDNFGNAGDSDDDRVYLRGGIMRVPELKAAVDGSTDVNAFHRLGEGVLSPPATASPEGEDAKKDKIVYTTEEKAQLEEISDKREKCRARKKMLDDRDKLLLLVTARGKAVLAELKEKDKSVKDICGYDSRLTWSDQEFNEWRASGEGQRALEKGGVLGPPAATTNKDDDVDIFNGQAIAGNSESKGGDNANEDEEEIGKGVCKKKRCERHRQWLKLQQQDNLFEKDQARQEMKRLEAEEKGLRNRATIRSLEVMEGGEG</sequence>
<feature type="compositionally biased region" description="Polar residues" evidence="8">
    <location>
        <begin position="186"/>
        <end position="195"/>
    </location>
</feature>
<dbReference type="GO" id="GO:0045893">
    <property type="term" value="P:positive regulation of DNA-templated transcription"/>
    <property type="evidence" value="ECO:0007669"/>
    <property type="project" value="TreeGrafter"/>
</dbReference>
<feature type="compositionally biased region" description="Polar residues" evidence="8">
    <location>
        <begin position="92"/>
        <end position="110"/>
    </location>
</feature>
<evidence type="ECO:0000256" key="7">
    <source>
        <dbReference type="SAM" id="Coils"/>
    </source>
</evidence>
<organism evidence="10 11">
    <name type="scientific">Lepraria neglecta</name>
    <dbReference type="NCBI Taxonomy" id="209136"/>
    <lineage>
        <taxon>Eukaryota</taxon>
        <taxon>Fungi</taxon>
        <taxon>Dikarya</taxon>
        <taxon>Ascomycota</taxon>
        <taxon>Pezizomycotina</taxon>
        <taxon>Lecanoromycetes</taxon>
        <taxon>OSLEUM clade</taxon>
        <taxon>Lecanoromycetidae</taxon>
        <taxon>Lecanorales</taxon>
        <taxon>Lecanorineae</taxon>
        <taxon>Stereocaulaceae</taxon>
        <taxon>Lepraria</taxon>
    </lineage>
</organism>
<feature type="region of interest" description="Disordered" evidence="8">
    <location>
        <begin position="175"/>
        <end position="195"/>
    </location>
</feature>
<dbReference type="InterPro" id="IPR019787">
    <property type="entry name" value="Znf_PHD-finger"/>
</dbReference>
<feature type="compositionally biased region" description="Basic and acidic residues" evidence="8">
    <location>
        <begin position="132"/>
        <end position="150"/>
    </location>
</feature>
<dbReference type="GO" id="GO:0048188">
    <property type="term" value="C:Set1C/COMPASS complex"/>
    <property type="evidence" value="ECO:0007669"/>
    <property type="project" value="InterPro"/>
</dbReference>
<evidence type="ECO:0000256" key="5">
    <source>
        <dbReference type="ARBA" id="ARBA00023242"/>
    </source>
</evidence>
<evidence type="ECO:0000256" key="2">
    <source>
        <dbReference type="ARBA" id="ARBA00022723"/>
    </source>
</evidence>
<keyword evidence="2" id="KW-0479">Metal-binding</keyword>
<dbReference type="PROSITE" id="PS01359">
    <property type="entry name" value="ZF_PHD_1"/>
    <property type="match status" value="1"/>
</dbReference>
<dbReference type="SUPFAM" id="SSF57903">
    <property type="entry name" value="FYVE/PHD zinc finger"/>
    <property type="match status" value="1"/>
</dbReference>
<feature type="compositionally biased region" description="Low complexity" evidence="8">
    <location>
        <begin position="10"/>
        <end position="31"/>
    </location>
</feature>
<feature type="compositionally biased region" description="Polar residues" evidence="8">
    <location>
        <begin position="284"/>
        <end position="298"/>
    </location>
</feature>
<dbReference type="PROSITE" id="PS50016">
    <property type="entry name" value="ZF_PHD_2"/>
    <property type="match status" value="1"/>
</dbReference>
<keyword evidence="4" id="KW-0862">Zinc</keyword>
<feature type="domain" description="PHD-type" evidence="9">
    <location>
        <begin position="390"/>
        <end position="441"/>
    </location>
</feature>
<dbReference type="Proteomes" id="UP001276659">
    <property type="component" value="Unassembled WGS sequence"/>
</dbReference>
<dbReference type="InterPro" id="IPR001965">
    <property type="entry name" value="Znf_PHD"/>
</dbReference>
<keyword evidence="5" id="KW-0539">Nucleus</keyword>
<dbReference type="InterPro" id="IPR013083">
    <property type="entry name" value="Znf_RING/FYVE/PHD"/>
</dbReference>
<feature type="compositionally biased region" description="Polar residues" evidence="8">
    <location>
        <begin position="117"/>
        <end position="130"/>
    </location>
</feature>